<dbReference type="OrthoDB" id="10649872at2759"/>
<proteinExistence type="predicted"/>
<feature type="compositionally biased region" description="Polar residues" evidence="1">
    <location>
        <begin position="88"/>
        <end position="97"/>
    </location>
</feature>
<evidence type="ECO:0000313" key="2">
    <source>
        <dbReference type="EMBL" id="KMQ85552.1"/>
    </source>
</evidence>
<gene>
    <name evidence="2" type="ORF">RF55_15823</name>
</gene>
<comment type="caution">
    <text evidence="2">The sequence shown here is derived from an EMBL/GenBank/DDBJ whole genome shotgun (WGS) entry which is preliminary data.</text>
</comment>
<evidence type="ECO:0000256" key="1">
    <source>
        <dbReference type="SAM" id="MobiDB-lite"/>
    </source>
</evidence>
<keyword evidence="3" id="KW-1185">Reference proteome</keyword>
<protein>
    <submittedName>
        <fullName evidence="2">Coiled-coil domain-containing protein 27</fullName>
    </submittedName>
</protein>
<feature type="region of interest" description="Disordered" evidence="1">
    <location>
        <begin position="76"/>
        <end position="97"/>
    </location>
</feature>
<evidence type="ECO:0000313" key="3">
    <source>
        <dbReference type="Proteomes" id="UP000036403"/>
    </source>
</evidence>
<dbReference type="EMBL" id="LBMM01013631">
    <property type="protein sequence ID" value="KMQ85552.1"/>
    <property type="molecule type" value="Genomic_DNA"/>
</dbReference>
<name>A0A0J7K5D9_LASNI</name>
<reference evidence="2 3" key="1">
    <citation type="submission" date="2015-04" db="EMBL/GenBank/DDBJ databases">
        <title>Lasius niger genome sequencing.</title>
        <authorList>
            <person name="Konorov E.A."/>
            <person name="Nikitin M.A."/>
            <person name="Kirill M.V."/>
            <person name="Chang P."/>
        </authorList>
    </citation>
    <scope>NUCLEOTIDE SEQUENCE [LARGE SCALE GENOMIC DNA]</scope>
    <source>
        <tissue evidence="2">Whole</tissue>
    </source>
</reference>
<accession>A0A0J7K5D9</accession>
<organism evidence="2 3">
    <name type="scientific">Lasius niger</name>
    <name type="common">Black garden ant</name>
    <dbReference type="NCBI Taxonomy" id="67767"/>
    <lineage>
        <taxon>Eukaryota</taxon>
        <taxon>Metazoa</taxon>
        <taxon>Ecdysozoa</taxon>
        <taxon>Arthropoda</taxon>
        <taxon>Hexapoda</taxon>
        <taxon>Insecta</taxon>
        <taxon>Pterygota</taxon>
        <taxon>Neoptera</taxon>
        <taxon>Endopterygota</taxon>
        <taxon>Hymenoptera</taxon>
        <taxon>Apocrita</taxon>
        <taxon>Aculeata</taxon>
        <taxon>Formicoidea</taxon>
        <taxon>Formicidae</taxon>
        <taxon>Formicinae</taxon>
        <taxon>Lasius</taxon>
        <taxon>Lasius</taxon>
    </lineage>
</organism>
<sequence length="142" mass="16358">MIRKNLQLKFDEENLQLGQLTKLETQQRAERHRVIPKSNQVTKWSAEVSRLKDQEDQLKTKENETEILKSELSKLKKELAKHPPPPSQAQAEENLDTSQNLQLKDGLEQVETAAEDIIDEATIEAKSLIFLTFLYISSFLNL</sequence>
<dbReference type="PaxDb" id="67767-A0A0J7K5D9"/>
<dbReference type="Proteomes" id="UP000036403">
    <property type="component" value="Unassembled WGS sequence"/>
</dbReference>
<dbReference type="AlphaFoldDB" id="A0A0J7K5D9"/>